<dbReference type="PANTHER" id="PTHR12110:SF41">
    <property type="entry name" value="INOSOSE DEHYDRATASE"/>
    <property type="match status" value="1"/>
</dbReference>
<feature type="signal peptide" evidence="1">
    <location>
        <begin position="1"/>
        <end position="21"/>
    </location>
</feature>
<dbReference type="Gene3D" id="3.20.20.150">
    <property type="entry name" value="Divalent-metal-dependent TIM barrel enzymes"/>
    <property type="match status" value="1"/>
</dbReference>
<dbReference type="SUPFAM" id="SSF51658">
    <property type="entry name" value="Xylose isomerase-like"/>
    <property type="match status" value="1"/>
</dbReference>
<name>A0A1I1B3F5_9BACT</name>
<feature type="chain" id="PRO_5011669687" evidence="1">
    <location>
        <begin position="22"/>
        <end position="303"/>
    </location>
</feature>
<dbReference type="Proteomes" id="UP000198790">
    <property type="component" value="Unassembled WGS sequence"/>
</dbReference>
<proteinExistence type="predicted"/>
<keyword evidence="3" id="KW-0413">Isomerase</keyword>
<dbReference type="STRING" id="237018.SAMN04489723_11021"/>
<gene>
    <name evidence="3" type="ORF">SAMN04489723_11021</name>
</gene>
<sequence>MKQNFNLSFSLLLALTLGFTACSSEKKTDDGSETAEVVQTESKSFGGLALYTVRDSMASNPKATLQAVADAGYAYVEAANYADGKFYGMAPTEFKAYLESIGLTAKSAHMGMVNMENADQLITDVKAAGIEFFVIPVPPMGMFTAGPEGMGMKGTADELVTIMNTLGEKCTKAGIKLLYHNHDFEFKAMADGTIIEDLLLEKCNPEFVNFQMDLFWVTKAEVDPLTYFEKYPGRFIAWHVKDMNAEGKFAPVGTGTIDFKRILAKKDKSGMEFYLVEQDQTFGLDPLEAIKISHAGLEEIGFK</sequence>
<keyword evidence="1" id="KW-0732">Signal</keyword>
<organism evidence="3 4">
    <name type="scientific">Algoriphagus aquimarinus</name>
    <dbReference type="NCBI Taxonomy" id="237018"/>
    <lineage>
        <taxon>Bacteria</taxon>
        <taxon>Pseudomonadati</taxon>
        <taxon>Bacteroidota</taxon>
        <taxon>Cytophagia</taxon>
        <taxon>Cytophagales</taxon>
        <taxon>Cyclobacteriaceae</taxon>
        <taxon>Algoriphagus</taxon>
    </lineage>
</organism>
<dbReference type="AlphaFoldDB" id="A0A1I1B3F5"/>
<protein>
    <submittedName>
        <fullName evidence="3">Sugar phosphate isomerase/epimerase</fullName>
    </submittedName>
</protein>
<dbReference type="PANTHER" id="PTHR12110">
    <property type="entry name" value="HYDROXYPYRUVATE ISOMERASE"/>
    <property type="match status" value="1"/>
</dbReference>
<evidence type="ECO:0000256" key="1">
    <source>
        <dbReference type="SAM" id="SignalP"/>
    </source>
</evidence>
<evidence type="ECO:0000313" key="4">
    <source>
        <dbReference type="Proteomes" id="UP000198790"/>
    </source>
</evidence>
<dbReference type="OrthoDB" id="9798407at2"/>
<accession>A0A1I1B3F5</accession>
<keyword evidence="4" id="KW-1185">Reference proteome</keyword>
<feature type="domain" description="Xylose isomerase-like TIM barrel" evidence="2">
    <location>
        <begin position="65"/>
        <end position="270"/>
    </location>
</feature>
<dbReference type="InterPro" id="IPR050312">
    <property type="entry name" value="IolE/XylAMocC-like"/>
</dbReference>
<dbReference type="GO" id="GO:0016853">
    <property type="term" value="F:isomerase activity"/>
    <property type="evidence" value="ECO:0007669"/>
    <property type="project" value="UniProtKB-KW"/>
</dbReference>
<evidence type="ECO:0000259" key="2">
    <source>
        <dbReference type="Pfam" id="PF01261"/>
    </source>
</evidence>
<dbReference type="PROSITE" id="PS51257">
    <property type="entry name" value="PROKAR_LIPOPROTEIN"/>
    <property type="match status" value="1"/>
</dbReference>
<dbReference type="InterPro" id="IPR013022">
    <property type="entry name" value="Xyl_isomerase-like_TIM-brl"/>
</dbReference>
<dbReference type="Pfam" id="PF01261">
    <property type="entry name" value="AP_endonuc_2"/>
    <property type="match status" value="1"/>
</dbReference>
<dbReference type="RefSeq" id="WP_092898329.1">
    <property type="nucleotide sequence ID" value="NZ_FOKK01000010.1"/>
</dbReference>
<dbReference type="InterPro" id="IPR036237">
    <property type="entry name" value="Xyl_isomerase-like_sf"/>
</dbReference>
<dbReference type="EMBL" id="FOKK01000010">
    <property type="protein sequence ID" value="SFB43073.1"/>
    <property type="molecule type" value="Genomic_DNA"/>
</dbReference>
<reference evidence="3 4" key="1">
    <citation type="submission" date="2016-10" db="EMBL/GenBank/DDBJ databases">
        <authorList>
            <person name="de Groot N.N."/>
        </authorList>
    </citation>
    <scope>NUCLEOTIDE SEQUENCE [LARGE SCALE GENOMIC DNA]</scope>
    <source>
        <strain evidence="3 4">DSM 23399</strain>
    </source>
</reference>
<evidence type="ECO:0000313" key="3">
    <source>
        <dbReference type="EMBL" id="SFB43073.1"/>
    </source>
</evidence>